<dbReference type="InterPro" id="IPR052670">
    <property type="entry name" value="UPF0654_domain"/>
</dbReference>
<name>A8P015_COPC7</name>
<dbReference type="GO" id="GO:0005737">
    <property type="term" value="C:cytoplasm"/>
    <property type="evidence" value="ECO:0007669"/>
    <property type="project" value="TreeGrafter"/>
</dbReference>
<feature type="region of interest" description="Disordered" evidence="1">
    <location>
        <begin position="1"/>
        <end position="117"/>
    </location>
</feature>
<reference evidence="2 3" key="1">
    <citation type="journal article" date="2010" name="Proc. Natl. Acad. Sci. U.S.A.">
        <title>Insights into evolution of multicellular fungi from the assembled chromosomes of the mushroom Coprinopsis cinerea (Coprinus cinereus).</title>
        <authorList>
            <person name="Stajich J.E."/>
            <person name="Wilke S.K."/>
            <person name="Ahren D."/>
            <person name="Au C.H."/>
            <person name="Birren B.W."/>
            <person name="Borodovsky M."/>
            <person name="Burns C."/>
            <person name="Canback B."/>
            <person name="Casselton L.A."/>
            <person name="Cheng C.K."/>
            <person name="Deng J."/>
            <person name="Dietrich F.S."/>
            <person name="Fargo D.C."/>
            <person name="Farman M.L."/>
            <person name="Gathman A.C."/>
            <person name="Goldberg J."/>
            <person name="Guigo R."/>
            <person name="Hoegger P.J."/>
            <person name="Hooker J.B."/>
            <person name="Huggins A."/>
            <person name="James T.Y."/>
            <person name="Kamada T."/>
            <person name="Kilaru S."/>
            <person name="Kodira C."/>
            <person name="Kues U."/>
            <person name="Kupfer D."/>
            <person name="Kwan H.S."/>
            <person name="Lomsadze A."/>
            <person name="Li W."/>
            <person name="Lilly W.W."/>
            <person name="Ma L.J."/>
            <person name="Mackey A.J."/>
            <person name="Manning G."/>
            <person name="Martin F."/>
            <person name="Muraguchi H."/>
            <person name="Natvig D.O."/>
            <person name="Palmerini H."/>
            <person name="Ramesh M.A."/>
            <person name="Rehmeyer C.J."/>
            <person name="Roe B.A."/>
            <person name="Shenoy N."/>
            <person name="Stanke M."/>
            <person name="Ter-Hovhannisyan V."/>
            <person name="Tunlid A."/>
            <person name="Velagapudi R."/>
            <person name="Vision T.J."/>
            <person name="Zeng Q."/>
            <person name="Zolan M.E."/>
            <person name="Pukkila P.J."/>
        </authorList>
    </citation>
    <scope>NUCLEOTIDE SEQUENCE [LARGE SCALE GENOMIC DNA]</scope>
    <source>
        <strain evidence="3">Okayama-7 / 130 / ATCC MYA-4618 / FGSC 9003</strain>
    </source>
</reference>
<dbReference type="InParanoid" id="A8P015"/>
<protein>
    <recommendedName>
        <fullName evidence="4">Conidiation-specific protein 6</fullName>
    </recommendedName>
</protein>
<dbReference type="RefSeq" id="XP_001837799.1">
    <property type="nucleotide sequence ID" value="XM_001837747.2"/>
</dbReference>
<evidence type="ECO:0000256" key="1">
    <source>
        <dbReference type="SAM" id="MobiDB-lite"/>
    </source>
</evidence>
<feature type="compositionally biased region" description="Polar residues" evidence="1">
    <location>
        <begin position="46"/>
        <end position="58"/>
    </location>
</feature>
<dbReference type="GeneID" id="6014359"/>
<feature type="compositionally biased region" description="Basic and acidic residues" evidence="1">
    <location>
        <begin position="25"/>
        <end position="39"/>
    </location>
</feature>
<feature type="compositionally biased region" description="Acidic residues" evidence="1">
    <location>
        <begin position="65"/>
        <end position="78"/>
    </location>
</feature>
<dbReference type="VEuPathDB" id="FungiDB:CC1G_11444"/>
<gene>
    <name evidence="2" type="ORF">CC1G_11444</name>
</gene>
<dbReference type="PANTHER" id="PTHR36576:SF2">
    <property type="entry name" value="PROTEIN CON-6, PUTATIVE (AFU_ORTHOLOGUE AFUA_4G03615)-RELATED"/>
    <property type="match status" value="1"/>
</dbReference>
<dbReference type="EMBL" id="AACS02000006">
    <property type="protein sequence ID" value="EAU84006.1"/>
    <property type="molecule type" value="Genomic_DNA"/>
</dbReference>
<evidence type="ECO:0000313" key="2">
    <source>
        <dbReference type="EMBL" id="EAU84006.1"/>
    </source>
</evidence>
<sequence length="117" mass="12795">MPTEKDPGNVARGLKAAINNPRVSEQAKEHDRERLRDMGESVPGEENTSTVPKGQRSSGSGGKDLEDEDVEYEEEEESSGGADRTRVMAGYKATLKNPNVSQRAKDHAAEILEQNDL</sequence>
<dbReference type="InterPro" id="IPR018824">
    <property type="entry name" value="Conidiation-specific_6"/>
</dbReference>
<dbReference type="OMA" id="NEMRGYK"/>
<dbReference type="PANTHER" id="PTHR36576">
    <property type="entry name" value="UPF0654 PROTEIN C11D3.01C-RELATED"/>
    <property type="match status" value="1"/>
</dbReference>
<dbReference type="Pfam" id="PF10346">
    <property type="entry name" value="Con-6"/>
    <property type="match status" value="2"/>
</dbReference>
<accession>A8P015</accession>
<keyword evidence="3" id="KW-1185">Reference proteome</keyword>
<dbReference type="FunCoup" id="A8P015">
    <property type="interactions" value="276"/>
</dbReference>
<organism evidence="2 3">
    <name type="scientific">Coprinopsis cinerea (strain Okayama-7 / 130 / ATCC MYA-4618 / FGSC 9003)</name>
    <name type="common">Inky cap fungus</name>
    <name type="synonym">Hormographiella aspergillata</name>
    <dbReference type="NCBI Taxonomy" id="240176"/>
    <lineage>
        <taxon>Eukaryota</taxon>
        <taxon>Fungi</taxon>
        <taxon>Dikarya</taxon>
        <taxon>Basidiomycota</taxon>
        <taxon>Agaricomycotina</taxon>
        <taxon>Agaricomycetes</taxon>
        <taxon>Agaricomycetidae</taxon>
        <taxon>Agaricales</taxon>
        <taxon>Agaricineae</taxon>
        <taxon>Psathyrellaceae</taxon>
        <taxon>Coprinopsis</taxon>
    </lineage>
</organism>
<dbReference type="AlphaFoldDB" id="A8P015"/>
<dbReference type="KEGG" id="cci:CC1G_11444"/>
<dbReference type="Proteomes" id="UP000001861">
    <property type="component" value="Unassembled WGS sequence"/>
</dbReference>
<evidence type="ECO:0008006" key="4">
    <source>
        <dbReference type="Google" id="ProtNLM"/>
    </source>
</evidence>
<comment type="caution">
    <text evidence="2">The sequence shown here is derived from an EMBL/GenBank/DDBJ whole genome shotgun (WGS) entry which is preliminary data.</text>
</comment>
<evidence type="ECO:0000313" key="3">
    <source>
        <dbReference type="Proteomes" id="UP000001861"/>
    </source>
</evidence>
<dbReference type="OrthoDB" id="5419162at2759"/>
<proteinExistence type="predicted"/>